<feature type="region of interest" description="Disordered" evidence="1">
    <location>
        <begin position="218"/>
        <end position="261"/>
    </location>
</feature>
<evidence type="ECO:0000313" key="3">
    <source>
        <dbReference type="Proteomes" id="UP000182915"/>
    </source>
</evidence>
<dbReference type="AlphaFoldDB" id="A0A1H6L5M5"/>
<organism evidence="2 3">
    <name type="scientific">Mycolicibacterium rutilum</name>
    <name type="common">Mycobacterium rutilum</name>
    <dbReference type="NCBI Taxonomy" id="370526"/>
    <lineage>
        <taxon>Bacteria</taxon>
        <taxon>Bacillati</taxon>
        <taxon>Actinomycetota</taxon>
        <taxon>Actinomycetes</taxon>
        <taxon>Mycobacteriales</taxon>
        <taxon>Mycobacteriaceae</taxon>
        <taxon>Mycolicibacterium</taxon>
    </lineage>
</organism>
<feature type="compositionally biased region" description="Basic and acidic residues" evidence="1">
    <location>
        <begin position="1"/>
        <end position="14"/>
    </location>
</feature>
<dbReference type="STRING" id="370526.SAMN04489835_4728"/>
<sequence length="261" mass="27673">MAFGRRNKDDRVEPAGEDQVEQAVDPAGGDDLDGPFDIEDFDDAAAAATGRLDLGSVLIPLPAAGQVQVELSQQGVPSAIWVVTPHGRFTIAAYAAPKTAGLWREIATELADSLRKDGAQVSIQDGPWSREVIGLAQAPQGQAAQQGQPGVVRFIGVDGYRWMLRCVVNGPQDQIDALAEEAREALSDTVVRRGDTPLPVRTPLPVELPEPMANQLRAAAEQAAAQQAQQAGLQQPPPPQPAARRSEQGSAMQQLRTITGG</sequence>
<evidence type="ECO:0008006" key="4">
    <source>
        <dbReference type="Google" id="ProtNLM"/>
    </source>
</evidence>
<accession>A0A1H6L5M5</accession>
<keyword evidence="3" id="KW-1185">Reference proteome</keyword>
<reference evidence="3" key="1">
    <citation type="submission" date="2016-10" db="EMBL/GenBank/DDBJ databases">
        <authorList>
            <person name="Varghese N."/>
            <person name="Submissions S."/>
        </authorList>
    </citation>
    <scope>NUCLEOTIDE SEQUENCE [LARGE SCALE GENOMIC DNA]</scope>
    <source>
        <strain evidence="3">DSM 45405</strain>
    </source>
</reference>
<protein>
    <recommendedName>
        <fullName evidence="4">DUF3710 domain-containing protein</fullName>
    </recommendedName>
</protein>
<gene>
    <name evidence="2" type="ORF">SAMN04489835_4728</name>
</gene>
<feature type="region of interest" description="Disordered" evidence="1">
    <location>
        <begin position="1"/>
        <end position="34"/>
    </location>
</feature>
<feature type="compositionally biased region" description="Polar residues" evidence="1">
    <location>
        <begin position="248"/>
        <end position="261"/>
    </location>
</feature>
<name>A0A1H6L5M5_MYCRU</name>
<evidence type="ECO:0000256" key="1">
    <source>
        <dbReference type="SAM" id="MobiDB-lite"/>
    </source>
</evidence>
<proteinExistence type="predicted"/>
<evidence type="ECO:0000313" key="2">
    <source>
        <dbReference type="EMBL" id="SEH83777.1"/>
    </source>
</evidence>
<dbReference type="InterPro" id="IPR022183">
    <property type="entry name" value="DUF3710"/>
</dbReference>
<feature type="compositionally biased region" description="Low complexity" evidence="1">
    <location>
        <begin position="218"/>
        <end position="234"/>
    </location>
</feature>
<dbReference type="OrthoDB" id="8480367at2"/>
<dbReference type="RefSeq" id="WP_083409242.1">
    <property type="nucleotide sequence ID" value="NZ_LT629971.1"/>
</dbReference>
<dbReference type="EMBL" id="LT629971">
    <property type="protein sequence ID" value="SEH83777.1"/>
    <property type="molecule type" value="Genomic_DNA"/>
</dbReference>
<dbReference type="Proteomes" id="UP000182915">
    <property type="component" value="Chromosome I"/>
</dbReference>
<dbReference type="Pfam" id="PF12502">
    <property type="entry name" value="DUF3710"/>
    <property type="match status" value="1"/>
</dbReference>